<dbReference type="Pfam" id="PF18551">
    <property type="entry name" value="TackOD1"/>
    <property type="match status" value="1"/>
</dbReference>
<protein>
    <recommendedName>
        <fullName evidence="1">Thaumarchaeal output domain-containing protein</fullName>
    </recommendedName>
</protein>
<reference evidence="2" key="1">
    <citation type="journal article" date="2020" name="ISME J.">
        <title>Gammaproteobacteria mediating utilization of methyl-, sulfur- and petroleum organic compounds in deep ocean hydrothermal plumes.</title>
        <authorList>
            <person name="Zhou Z."/>
            <person name="Liu Y."/>
            <person name="Pan J."/>
            <person name="Cron B.R."/>
            <person name="Toner B.M."/>
            <person name="Anantharaman K."/>
            <person name="Breier J.A."/>
            <person name="Dick G.J."/>
            <person name="Li M."/>
        </authorList>
    </citation>
    <scope>NUCLEOTIDE SEQUENCE</scope>
    <source>
        <strain evidence="2">SZUA-1515</strain>
    </source>
</reference>
<feature type="domain" description="Thaumarchaeal output" evidence="1">
    <location>
        <begin position="51"/>
        <end position="185"/>
    </location>
</feature>
<evidence type="ECO:0000313" key="2">
    <source>
        <dbReference type="EMBL" id="HIQ29717.1"/>
    </source>
</evidence>
<dbReference type="EMBL" id="DQVM01000078">
    <property type="protein sequence ID" value="HIQ29717.1"/>
    <property type="molecule type" value="Genomic_DNA"/>
</dbReference>
<gene>
    <name evidence="2" type="ORF">EYH45_04035</name>
</gene>
<dbReference type="Proteomes" id="UP000608579">
    <property type="component" value="Unassembled WGS sequence"/>
</dbReference>
<accession>A0A833E9R7</accession>
<dbReference type="InterPro" id="IPR040572">
    <property type="entry name" value="TackOD1"/>
</dbReference>
<proteinExistence type="predicted"/>
<name>A0A833E9R7_CALS0</name>
<organism evidence="2 3">
    <name type="scientific">Caldiarchaeum subterraneum</name>
    <dbReference type="NCBI Taxonomy" id="311458"/>
    <lineage>
        <taxon>Archaea</taxon>
        <taxon>Nitrososphaerota</taxon>
        <taxon>Candidatus Caldarchaeales</taxon>
        <taxon>Candidatus Caldarchaeaceae</taxon>
        <taxon>Candidatus Caldarchaeum</taxon>
    </lineage>
</organism>
<feature type="non-terminal residue" evidence="2">
    <location>
        <position position="195"/>
    </location>
</feature>
<sequence>MKGMLEHDLEFLYLLIDHLKIASKQGDVYLVPKLKFDIGIVYEIGDFLVQASRLSTLNEKGFLEKVASSTFPTCKICDDVSLMLEVRCPFCMDNNLIKTDLMTHYECGYTGPVGSFPEMGDSKYLCPKCKRKITRVGIDYGRPGVGFKCFRCGESYQFPLYLLKCSKGHQQRVDEINLKSYPVYRVSKRIIQFKD</sequence>
<evidence type="ECO:0000259" key="1">
    <source>
        <dbReference type="Pfam" id="PF18551"/>
    </source>
</evidence>
<comment type="caution">
    <text evidence="2">The sequence shown here is derived from an EMBL/GenBank/DDBJ whole genome shotgun (WGS) entry which is preliminary data.</text>
</comment>
<dbReference type="AlphaFoldDB" id="A0A833E9R7"/>
<evidence type="ECO:0000313" key="3">
    <source>
        <dbReference type="Proteomes" id="UP000608579"/>
    </source>
</evidence>